<dbReference type="GO" id="GO:0045121">
    <property type="term" value="C:membrane raft"/>
    <property type="evidence" value="ECO:0007669"/>
    <property type="project" value="TreeGrafter"/>
</dbReference>
<feature type="chain" id="PRO_5003178092" evidence="1">
    <location>
        <begin position="19"/>
        <end position="386"/>
    </location>
</feature>
<dbReference type="PANTHER" id="PTHR21733:SF7">
    <property type="entry name" value="CUB_2 DOMAIN-CONTAINING PROTEIN-RELATED"/>
    <property type="match status" value="1"/>
</dbReference>
<dbReference type="GeneID" id="9808417"/>
<dbReference type="GO" id="GO:0045087">
    <property type="term" value="P:innate immune response"/>
    <property type="evidence" value="ECO:0007669"/>
    <property type="project" value="TreeGrafter"/>
</dbReference>
<evidence type="ECO:0000256" key="1">
    <source>
        <dbReference type="SAM" id="SignalP"/>
    </source>
</evidence>
<dbReference type="FunCoup" id="E3N5V6">
    <property type="interactions" value="440"/>
</dbReference>
<dbReference type="OMA" id="ENDAMWM"/>
<protein>
    <submittedName>
        <fullName evidence="2">Uncharacterized protein</fullName>
    </submittedName>
</protein>
<dbReference type="InParanoid" id="E3N5V6"/>
<dbReference type="CTD" id="9808417"/>
<dbReference type="eggNOG" id="ENOG502TJBQ">
    <property type="taxonomic scope" value="Eukaryota"/>
</dbReference>
<dbReference type="EMBL" id="DS268534">
    <property type="protein sequence ID" value="EFO87343.1"/>
    <property type="molecule type" value="Genomic_DNA"/>
</dbReference>
<dbReference type="HOGENOM" id="CLU_712194_0_0_1"/>
<dbReference type="PANTHER" id="PTHR21733">
    <property type="entry name" value="CUB_2 DOMAIN-CONTAINING PROTEIN-RELATED-RELATED"/>
    <property type="match status" value="1"/>
</dbReference>
<evidence type="ECO:0000313" key="2">
    <source>
        <dbReference type="EMBL" id="EFO87343.1"/>
    </source>
</evidence>
<dbReference type="KEGG" id="crq:GCK72_016342"/>
<dbReference type="OrthoDB" id="5807757at2759"/>
<feature type="signal peptide" evidence="1">
    <location>
        <begin position="1"/>
        <end position="18"/>
    </location>
</feature>
<keyword evidence="1" id="KW-0732">Signal</keyword>
<proteinExistence type="predicted"/>
<dbReference type="InterPro" id="IPR005071">
    <property type="entry name" value="Glycoprotein"/>
</dbReference>
<reference evidence="2" key="1">
    <citation type="submission" date="2007-07" db="EMBL/GenBank/DDBJ databases">
        <title>PCAP assembly of the Caenorhabditis remanei genome.</title>
        <authorList>
            <consortium name="The Caenorhabditis remanei Sequencing Consortium"/>
            <person name="Wilson R.K."/>
        </authorList>
    </citation>
    <scope>NUCLEOTIDE SEQUENCE [LARGE SCALE GENOMIC DNA]</scope>
    <source>
        <strain evidence="2">PB4641</strain>
    </source>
</reference>
<dbReference type="AlphaFoldDB" id="E3N5V6"/>
<sequence>MHHLLLLLVVLLATPTLSIIRFSNITADKGELSLAVWAGANLYVASNDNITLLRNVKITNNGEIKTAWDLSQLGTNPDGSEIGWKANGTITISSTNVENDAMWMTGFLYFTTFTQAQDPNFHVYLVNRKISITSNSDDVTLVFLNLNLGLRNQTSPLYIPDKSSQVSSVSSLPTSSFAIFWNEPMETYKDPVADASRQQIIFSNPLRIDAVWYFANVEPFQVFNDVWYIRSNGFLKFDVQQGWDDPNGGTTSAVTTTGLLMSSYAPENVTIHMISNAENSAISGISVIYNLLYSVSFQMSGLEETINTNNDFRNAREEVWVPKLSNYFSVQSNHPIAGRYAVQYFQIEGLTLPTTPSSLVTTTKGAISNKSGILGIILLAFTYIIY</sequence>
<accession>E3N5V6</accession>
<organism evidence="3">
    <name type="scientific">Caenorhabditis remanei</name>
    <name type="common">Caenorhabditis vulgaris</name>
    <dbReference type="NCBI Taxonomy" id="31234"/>
    <lineage>
        <taxon>Eukaryota</taxon>
        <taxon>Metazoa</taxon>
        <taxon>Ecdysozoa</taxon>
        <taxon>Nematoda</taxon>
        <taxon>Chromadorea</taxon>
        <taxon>Rhabditida</taxon>
        <taxon>Rhabditina</taxon>
        <taxon>Rhabditomorpha</taxon>
        <taxon>Rhabditoidea</taxon>
        <taxon>Rhabditidae</taxon>
        <taxon>Peloderinae</taxon>
        <taxon>Caenorhabditis</taxon>
    </lineage>
</organism>
<dbReference type="Pfam" id="PF03409">
    <property type="entry name" value="Glycoprotein"/>
    <property type="match status" value="1"/>
</dbReference>
<dbReference type="Proteomes" id="UP000008281">
    <property type="component" value="Unassembled WGS sequence"/>
</dbReference>
<dbReference type="RefSeq" id="XP_003096213.2">
    <property type="nucleotide sequence ID" value="XM_003096165.2"/>
</dbReference>
<keyword evidence="3" id="KW-1185">Reference proteome</keyword>
<name>E3N5V6_CAERE</name>
<gene>
    <name evidence="2" type="ORF">CRE_31428</name>
</gene>
<evidence type="ECO:0000313" key="3">
    <source>
        <dbReference type="Proteomes" id="UP000008281"/>
    </source>
</evidence>